<gene>
    <name evidence="4 5" type="primary">LOC101836439</name>
</gene>
<keyword evidence="1" id="KW-0472">Membrane</keyword>
<dbReference type="KEGG" id="maua:101836439"/>
<protein>
    <submittedName>
        <fullName evidence="4 5">Secreted and transmembrane protein 1A</fullName>
    </submittedName>
</protein>
<keyword evidence="2" id="KW-0732">Signal</keyword>
<evidence type="ECO:0000313" key="5">
    <source>
        <dbReference type="RefSeq" id="XP_040606149.1"/>
    </source>
</evidence>
<proteinExistence type="predicted"/>
<dbReference type="GO" id="GO:0016020">
    <property type="term" value="C:membrane"/>
    <property type="evidence" value="ECO:0007669"/>
    <property type="project" value="TreeGrafter"/>
</dbReference>
<dbReference type="RefSeq" id="XP_012968634.1">
    <property type="nucleotide sequence ID" value="XM_013113180.2"/>
</dbReference>
<feature type="signal peptide" evidence="2">
    <location>
        <begin position="1"/>
        <end position="27"/>
    </location>
</feature>
<dbReference type="OrthoDB" id="9451016at2759"/>
<dbReference type="GO" id="GO:0005125">
    <property type="term" value="F:cytokine activity"/>
    <property type="evidence" value="ECO:0007669"/>
    <property type="project" value="InterPro"/>
</dbReference>
<dbReference type="InterPro" id="IPR033231">
    <property type="entry name" value="SECTM1"/>
</dbReference>
<evidence type="ECO:0000313" key="3">
    <source>
        <dbReference type="Proteomes" id="UP000886700"/>
    </source>
</evidence>
<evidence type="ECO:0000256" key="1">
    <source>
        <dbReference type="SAM" id="Phobius"/>
    </source>
</evidence>
<accession>A0A1U8BZA9</accession>
<dbReference type="STRING" id="10036.ENSMAUP00000001297"/>
<dbReference type="PANTHER" id="PTHR15123">
    <property type="entry name" value="SECRETED AND TRANSMEMBRANE PROTEIN 1"/>
    <property type="match status" value="1"/>
</dbReference>
<dbReference type="PANTHER" id="PTHR15123:SF5">
    <property type="entry name" value="SECRETED AND TRANSMEMBRANE PROTEIN 1"/>
    <property type="match status" value="1"/>
</dbReference>
<name>A0A1U8BZA9_MESAU</name>
<dbReference type="GeneID" id="101836439"/>
<dbReference type="AlphaFoldDB" id="A0A1U8BZA9"/>
<reference evidence="4" key="1">
    <citation type="submission" date="2025-04" db="UniProtKB">
        <authorList>
            <consortium name="RefSeq"/>
        </authorList>
    </citation>
    <scope>IDENTIFICATION</scope>
    <source>
        <tissue evidence="5">Liver</tissue>
    </source>
</reference>
<organism evidence="3 4">
    <name type="scientific">Mesocricetus auratus</name>
    <name type="common">Golden hamster</name>
    <dbReference type="NCBI Taxonomy" id="10036"/>
    <lineage>
        <taxon>Eukaryota</taxon>
        <taxon>Metazoa</taxon>
        <taxon>Chordata</taxon>
        <taxon>Craniata</taxon>
        <taxon>Vertebrata</taxon>
        <taxon>Euteleostomi</taxon>
        <taxon>Mammalia</taxon>
        <taxon>Eutheria</taxon>
        <taxon>Euarchontoglires</taxon>
        <taxon>Glires</taxon>
        <taxon>Rodentia</taxon>
        <taxon>Myomorpha</taxon>
        <taxon>Muroidea</taxon>
        <taxon>Cricetidae</taxon>
        <taxon>Cricetinae</taxon>
        <taxon>Mesocricetus</taxon>
    </lineage>
</organism>
<keyword evidence="1" id="KW-1133">Transmembrane helix</keyword>
<dbReference type="RefSeq" id="XP_040606149.1">
    <property type="nucleotide sequence ID" value="XM_040750215.1"/>
</dbReference>
<feature type="chain" id="PRO_5010582074" evidence="2">
    <location>
        <begin position="28"/>
        <end position="202"/>
    </location>
</feature>
<keyword evidence="1 5" id="KW-0812">Transmembrane</keyword>
<dbReference type="Proteomes" id="UP000886700">
    <property type="component" value="Unplaced"/>
</dbReference>
<evidence type="ECO:0000313" key="4">
    <source>
        <dbReference type="RefSeq" id="XP_012968634.1"/>
    </source>
</evidence>
<dbReference type="eggNOG" id="ENOG502TM1B">
    <property type="taxonomic scope" value="Eukaryota"/>
</dbReference>
<feature type="transmembrane region" description="Helical" evidence="1">
    <location>
        <begin position="157"/>
        <end position="181"/>
    </location>
</feature>
<dbReference type="GO" id="GO:0006955">
    <property type="term" value="P:immune response"/>
    <property type="evidence" value="ECO:0007669"/>
    <property type="project" value="InterPro"/>
</dbReference>
<evidence type="ECO:0000256" key="2">
    <source>
        <dbReference type="SAM" id="SignalP"/>
    </source>
</evidence>
<sequence>MKTCPLVSSAHIPRVLSILLLAASLNAQHESWDSPLCTKGTLSVPRGSHAVMTCNISNTFSDVTIQLKNRIIFDEVPQGNFRFDGWELQVQGGQARLMIKDTQDVHTGLYFWHLHGLQRNYRFTTLNVSEPANKERTDATPSDPVKHSQQEVGPDTLTLVGVLVTVILILGLTGIGALICYRRHRSSKFQWIRASAPDLRRF</sequence>
<keyword evidence="3" id="KW-1185">Reference proteome</keyword>